<name>A0AA86V0U7_9FABA</name>
<dbReference type="EMBL" id="OY731398">
    <property type="protein sequence ID" value="CAJ1783280.1"/>
    <property type="molecule type" value="Genomic_DNA"/>
</dbReference>
<feature type="domain" description="C2H2-type" evidence="2">
    <location>
        <begin position="464"/>
        <end position="488"/>
    </location>
</feature>
<dbReference type="PANTHER" id="PTHR47487">
    <property type="entry name" value="OS06G0651300 PROTEIN-RELATED"/>
    <property type="match status" value="1"/>
</dbReference>
<feature type="region of interest" description="Disordered" evidence="1">
    <location>
        <begin position="227"/>
        <end position="306"/>
    </location>
</feature>
<evidence type="ECO:0000259" key="2">
    <source>
        <dbReference type="SMART" id="SM00355"/>
    </source>
</evidence>
<feature type="compositionally biased region" description="Basic and acidic residues" evidence="1">
    <location>
        <begin position="406"/>
        <end position="419"/>
    </location>
</feature>
<feature type="compositionally biased region" description="Polar residues" evidence="1">
    <location>
        <begin position="281"/>
        <end position="296"/>
    </location>
</feature>
<dbReference type="SMART" id="SM00355">
    <property type="entry name" value="ZnF_C2H2"/>
    <property type="match status" value="2"/>
</dbReference>
<feature type="compositionally biased region" description="Basic and acidic residues" evidence="1">
    <location>
        <begin position="387"/>
        <end position="398"/>
    </location>
</feature>
<feature type="region of interest" description="Disordered" evidence="1">
    <location>
        <begin position="623"/>
        <end position="670"/>
    </location>
</feature>
<evidence type="ECO:0008006" key="6">
    <source>
        <dbReference type="Google" id="ProtNLM"/>
    </source>
</evidence>
<dbReference type="GO" id="GO:0003676">
    <property type="term" value="F:nucleic acid binding"/>
    <property type="evidence" value="ECO:0007669"/>
    <property type="project" value="InterPro"/>
</dbReference>
<organism evidence="4 5">
    <name type="scientific">Sphenostylis stenocarpa</name>
    <dbReference type="NCBI Taxonomy" id="92480"/>
    <lineage>
        <taxon>Eukaryota</taxon>
        <taxon>Viridiplantae</taxon>
        <taxon>Streptophyta</taxon>
        <taxon>Embryophyta</taxon>
        <taxon>Tracheophyta</taxon>
        <taxon>Spermatophyta</taxon>
        <taxon>Magnoliopsida</taxon>
        <taxon>eudicotyledons</taxon>
        <taxon>Gunneridae</taxon>
        <taxon>Pentapetalae</taxon>
        <taxon>rosids</taxon>
        <taxon>fabids</taxon>
        <taxon>Fabales</taxon>
        <taxon>Fabaceae</taxon>
        <taxon>Papilionoideae</taxon>
        <taxon>50 kb inversion clade</taxon>
        <taxon>NPAAA clade</taxon>
        <taxon>indigoferoid/millettioid clade</taxon>
        <taxon>Phaseoleae</taxon>
        <taxon>Sphenostylis</taxon>
    </lineage>
</organism>
<dbReference type="InterPro" id="IPR036236">
    <property type="entry name" value="Znf_C2H2_sf"/>
</dbReference>
<feature type="compositionally biased region" description="Basic and acidic residues" evidence="1">
    <location>
        <begin position="441"/>
        <end position="454"/>
    </location>
</feature>
<dbReference type="GO" id="GO:0008270">
    <property type="term" value="F:zinc ion binding"/>
    <property type="evidence" value="ECO:0007669"/>
    <property type="project" value="InterPro"/>
</dbReference>
<dbReference type="PANTHER" id="PTHR47487:SF3">
    <property type="entry name" value="GLUTENIN, HIGH MOLECULAR WEIGHT SUBUNIT 12-LIKE"/>
    <property type="match status" value="1"/>
</dbReference>
<dbReference type="Gramene" id="rna-AYBTSS11_LOCUS147">
    <property type="protein sequence ID" value="CAJ1783280.1"/>
    <property type="gene ID" value="gene-AYBTSS11_LOCUS147"/>
</dbReference>
<sequence>MPEVDQNTGSEHEVEETVEAEVHGGKEAIVTQKWPRWLGESVCRMLVSAQKGLSLNADGGLGFGPASQYMPPPQQLESYYLTAEIPHLVERQPHQGASIRFLILLVLRVFPGIDMLRLSLHPKSKCDEDVEYYKNLASGYSSQEGSKIKTIFTLYQLTSIMALSFDTLQGGDSVLITLEPMWVLEDFWGAGMDGAGIIEHILGTSYVLVKDCSIKTIIVPSQYRGTGRRGGRSFRGYGRGRFNHHRGRGRGRGPGRQISSHSSEATIANEPDVPAADGATSVMQPSSVSGQSSLPNPAQVPSAPFQAPPRKLWCEICKAECNTPEMLEQHTNGKRHRKNLLVHEEVQRLKALNGQQSENIFTSESNLTIQPEKVESAIKGLAEEKVGSEAPIDSHNDETELQNNEVEVKTEEPQEEPRENSSIQGHGFKRLMSGGRGGKYMRSDDGSRKLVEPRKPKHKQVTSLICELCNVKCDSQVVYNSHLTGKKHMSNFKRVHGYQALNGEAGIKPIQSPDISTVSNANNFPVQQGVSVPLGTSDPRNLLAQLLATVLSNVQVLPIAPLSCPVADQIQAPTFMAGSSHEPPSQKLSETQVSDSMAHFGRENPAGNIKDKMSSVILQLDETAVSSNNGNPEIVGGSPAKEETAVKLPQGSAVMTPAENPVAAHKQIPS</sequence>
<evidence type="ECO:0000256" key="1">
    <source>
        <dbReference type="SAM" id="MobiDB-lite"/>
    </source>
</evidence>
<evidence type="ECO:0000313" key="4">
    <source>
        <dbReference type="EMBL" id="CAJ1783280.1"/>
    </source>
</evidence>
<feature type="region of interest" description="Disordered" evidence="1">
    <location>
        <begin position="387"/>
        <end position="456"/>
    </location>
</feature>
<dbReference type="InterPro" id="IPR003604">
    <property type="entry name" value="Matrin/U1-like-C_Znf_C2H2"/>
</dbReference>
<dbReference type="Pfam" id="PF12874">
    <property type="entry name" value="zf-met"/>
    <property type="match status" value="2"/>
</dbReference>
<protein>
    <recommendedName>
        <fullName evidence="6">U1-type domain-containing protein</fullName>
    </recommendedName>
</protein>
<feature type="domain" description="U1-type" evidence="3">
    <location>
        <begin position="461"/>
        <end position="495"/>
    </location>
</feature>
<proteinExistence type="predicted"/>
<dbReference type="AlphaFoldDB" id="A0AA86V0U7"/>
<dbReference type="Proteomes" id="UP001189624">
    <property type="component" value="Chromosome 1"/>
</dbReference>
<feature type="domain" description="U1-type" evidence="3">
    <location>
        <begin position="309"/>
        <end position="343"/>
    </location>
</feature>
<dbReference type="SMART" id="SM00451">
    <property type="entry name" value="ZnF_U1"/>
    <property type="match status" value="2"/>
</dbReference>
<gene>
    <name evidence="4" type="ORF">AYBTSS11_LOCUS147</name>
</gene>
<evidence type="ECO:0000259" key="3">
    <source>
        <dbReference type="SMART" id="SM00451"/>
    </source>
</evidence>
<reference evidence="4" key="1">
    <citation type="submission" date="2023-10" db="EMBL/GenBank/DDBJ databases">
        <authorList>
            <person name="Domelevo Entfellner J.-B."/>
        </authorList>
    </citation>
    <scope>NUCLEOTIDE SEQUENCE</scope>
</reference>
<dbReference type="SUPFAM" id="SSF57667">
    <property type="entry name" value="beta-beta-alpha zinc fingers"/>
    <property type="match status" value="2"/>
</dbReference>
<dbReference type="InterPro" id="IPR013087">
    <property type="entry name" value="Znf_C2H2_type"/>
</dbReference>
<feature type="compositionally biased region" description="Basic residues" evidence="1">
    <location>
        <begin position="241"/>
        <end position="253"/>
    </location>
</feature>
<dbReference type="Gene3D" id="3.30.160.60">
    <property type="entry name" value="Classic Zinc Finger"/>
    <property type="match status" value="2"/>
</dbReference>
<accession>A0AA86V0U7</accession>
<keyword evidence="5" id="KW-1185">Reference proteome</keyword>
<feature type="region of interest" description="Disordered" evidence="1">
    <location>
        <begin position="1"/>
        <end position="22"/>
    </location>
</feature>
<feature type="compositionally biased region" description="Polar residues" evidence="1">
    <location>
        <begin position="257"/>
        <end position="266"/>
    </location>
</feature>
<evidence type="ECO:0000313" key="5">
    <source>
        <dbReference type="Proteomes" id="UP001189624"/>
    </source>
</evidence>
<feature type="domain" description="C2H2-type" evidence="2">
    <location>
        <begin position="312"/>
        <end position="336"/>
    </location>
</feature>